<dbReference type="PANTHER" id="PTHR36091">
    <property type="entry name" value="ALTERED INHERITANCE OF MITOCHONDRIA PROTEIN 9, MITOCHONDRIAL"/>
    <property type="match status" value="1"/>
</dbReference>
<feature type="domain" description="Aminoglycoside phosphotransferase" evidence="7">
    <location>
        <begin position="205"/>
        <end position="267"/>
    </location>
</feature>
<evidence type="ECO:0000256" key="2">
    <source>
        <dbReference type="ARBA" id="ARBA00005543"/>
    </source>
</evidence>
<evidence type="ECO:0000256" key="4">
    <source>
        <dbReference type="ARBA" id="ARBA00022946"/>
    </source>
</evidence>
<accession>A0AAE0WTI4</accession>
<keyword evidence="5" id="KW-0496">Mitochondrion</keyword>
<dbReference type="InterPro" id="IPR011009">
    <property type="entry name" value="Kinase-like_dom_sf"/>
</dbReference>
<evidence type="ECO:0000256" key="3">
    <source>
        <dbReference type="ARBA" id="ARBA00016197"/>
    </source>
</evidence>
<evidence type="ECO:0000256" key="5">
    <source>
        <dbReference type="ARBA" id="ARBA00023128"/>
    </source>
</evidence>
<comment type="subcellular location">
    <subcellularLocation>
        <location evidence="1">Mitochondrion</location>
    </subcellularLocation>
</comment>
<sequence>MDDDEQVVAKVPNPNAGLTHFTTASEVATMNMMRNSMKTPTPKVLAWNSSNENVVQAEYIIMGKAKGVQLGTVWPTMDSNQKVQLIRAIAKCQRVWSRMSFGQIGSLYCAKDLPSVNRTAPVYFNDSGEPIEDSELAIGPVVGREWMDCGRASLNSDRGPWGSIEEYRRAVIERDMEAARSLNVLPKPLSMLCGPTLYQPTKEKKLFACEAALKVLPHILPREPWASTFHMWHDDLHEENIFVDPHDPTVITAIIDWQSTFIAPLFDHTTFPAFLDHEGPTVQEQVLASGYKHMLKENIKPVFDAVMYEESAASAVMSASRNLFEVGEAHCMGSITVLEDSTVGFSSATLATIHEDVEKTAASMNAMRVIKNALGPLFPEKGIVRSDQYEDAKAALRNVKGRGFADFSTSAEDLRAWEEAWPFAD</sequence>
<evidence type="ECO:0000259" key="7">
    <source>
        <dbReference type="Pfam" id="PF01636"/>
    </source>
</evidence>
<evidence type="ECO:0000256" key="6">
    <source>
        <dbReference type="ARBA" id="ARBA00031849"/>
    </source>
</evidence>
<reference evidence="8" key="1">
    <citation type="submission" date="2023-07" db="EMBL/GenBank/DDBJ databases">
        <title>Black Yeasts Isolated from many extreme environments.</title>
        <authorList>
            <person name="Coleine C."/>
            <person name="Stajich J.E."/>
            <person name="Selbmann L."/>
        </authorList>
    </citation>
    <scope>NUCLEOTIDE SEQUENCE</scope>
    <source>
        <strain evidence="8">CCFEE 5485</strain>
    </source>
</reference>
<dbReference type="GO" id="GO:0005739">
    <property type="term" value="C:mitochondrion"/>
    <property type="evidence" value="ECO:0007669"/>
    <property type="project" value="UniProtKB-SubCell"/>
</dbReference>
<dbReference type="AlphaFoldDB" id="A0AAE0WTI4"/>
<keyword evidence="4" id="KW-0809">Transit peptide</keyword>
<gene>
    <name evidence="8" type="ORF">LTR78_002847</name>
</gene>
<proteinExistence type="inferred from homology"/>
<evidence type="ECO:0000256" key="1">
    <source>
        <dbReference type="ARBA" id="ARBA00004173"/>
    </source>
</evidence>
<evidence type="ECO:0000313" key="8">
    <source>
        <dbReference type="EMBL" id="KAK3677309.1"/>
    </source>
</evidence>
<protein>
    <recommendedName>
        <fullName evidence="3">Altered inheritance of mitochondria protein 9, mitochondrial</fullName>
    </recommendedName>
    <alternativeName>
        <fullName evidence="6">Found in mitochondrial proteome protein 29</fullName>
    </alternativeName>
</protein>
<dbReference type="SUPFAM" id="SSF56112">
    <property type="entry name" value="Protein kinase-like (PK-like)"/>
    <property type="match status" value="1"/>
</dbReference>
<keyword evidence="9" id="KW-1185">Reference proteome</keyword>
<dbReference type="InterPro" id="IPR002575">
    <property type="entry name" value="Aminoglycoside_PTrfase"/>
</dbReference>
<name>A0AAE0WTI4_9PEZI</name>
<dbReference type="Proteomes" id="UP001274830">
    <property type="component" value="Unassembled WGS sequence"/>
</dbReference>
<dbReference type="EMBL" id="JAUTXT010000007">
    <property type="protein sequence ID" value="KAK3677309.1"/>
    <property type="molecule type" value="Genomic_DNA"/>
</dbReference>
<comment type="similarity">
    <text evidence="2">Belongs to the AIM9 family.</text>
</comment>
<evidence type="ECO:0000313" key="9">
    <source>
        <dbReference type="Proteomes" id="UP001274830"/>
    </source>
</evidence>
<dbReference type="Gene3D" id="3.90.1200.10">
    <property type="match status" value="1"/>
</dbReference>
<comment type="caution">
    <text evidence="8">The sequence shown here is derived from an EMBL/GenBank/DDBJ whole genome shotgun (WGS) entry which is preliminary data.</text>
</comment>
<dbReference type="PANTHER" id="PTHR36091:SF1">
    <property type="entry name" value="ALTERED INHERITANCE OF MITOCHONDRIA PROTEIN 9, MITOCHONDRIAL"/>
    <property type="match status" value="1"/>
</dbReference>
<organism evidence="8 9">
    <name type="scientific">Recurvomyces mirabilis</name>
    <dbReference type="NCBI Taxonomy" id="574656"/>
    <lineage>
        <taxon>Eukaryota</taxon>
        <taxon>Fungi</taxon>
        <taxon>Dikarya</taxon>
        <taxon>Ascomycota</taxon>
        <taxon>Pezizomycotina</taxon>
        <taxon>Dothideomycetes</taxon>
        <taxon>Dothideomycetidae</taxon>
        <taxon>Mycosphaerellales</taxon>
        <taxon>Teratosphaeriaceae</taxon>
        <taxon>Recurvomyces</taxon>
    </lineage>
</organism>
<dbReference type="InterPro" id="IPR051035">
    <property type="entry name" value="Mito_inheritance_9"/>
</dbReference>
<dbReference type="Pfam" id="PF01636">
    <property type="entry name" value="APH"/>
    <property type="match status" value="1"/>
</dbReference>